<sequence>MKSLCFKDAWPPDLVRIFTGYGTGLIPFAFLLLGLFFVPVSPRWLMLFLSNYIEEILVSAISYHLMNTKDPDYRNGKLVISSKSLSHGLSIFQECKLGDKGSLKMEANAGVRTFRKLKQLMLVLVQNLRQTEMKAPESKSETEISSPGEGQVFLQLNMVLTLTTPFLWSHSKRKRMDYQGKDISFLDLL</sequence>
<keyword evidence="2" id="KW-1185">Reference proteome</keyword>
<comment type="caution">
    <text evidence="1">The sequence shown here is derived from an EMBL/GenBank/DDBJ whole genome shotgun (WGS) entry which is preliminary data.</text>
</comment>
<proteinExistence type="predicted"/>
<reference evidence="1 2" key="1">
    <citation type="journal article" date="2022" name="Hortic Res">
        <title>A haplotype resolved chromosomal level avocado genome allows analysis of novel avocado genes.</title>
        <authorList>
            <person name="Nath O."/>
            <person name="Fletcher S.J."/>
            <person name="Hayward A."/>
            <person name="Shaw L.M."/>
            <person name="Masouleh A.K."/>
            <person name="Furtado A."/>
            <person name="Henry R.J."/>
            <person name="Mitter N."/>
        </authorList>
    </citation>
    <scope>NUCLEOTIDE SEQUENCE [LARGE SCALE GENOMIC DNA]</scope>
    <source>
        <strain evidence="2">cv. Hass</strain>
    </source>
</reference>
<evidence type="ECO:0000313" key="2">
    <source>
        <dbReference type="Proteomes" id="UP001234297"/>
    </source>
</evidence>
<evidence type="ECO:0000313" key="1">
    <source>
        <dbReference type="EMBL" id="KAJ8648357.1"/>
    </source>
</evidence>
<accession>A0ACC2MRG4</accession>
<dbReference type="Proteomes" id="UP001234297">
    <property type="component" value="Chromosome 1"/>
</dbReference>
<gene>
    <name evidence="1" type="ORF">MRB53_001380</name>
</gene>
<organism evidence="1 2">
    <name type="scientific">Persea americana</name>
    <name type="common">Avocado</name>
    <dbReference type="NCBI Taxonomy" id="3435"/>
    <lineage>
        <taxon>Eukaryota</taxon>
        <taxon>Viridiplantae</taxon>
        <taxon>Streptophyta</taxon>
        <taxon>Embryophyta</taxon>
        <taxon>Tracheophyta</taxon>
        <taxon>Spermatophyta</taxon>
        <taxon>Magnoliopsida</taxon>
        <taxon>Magnoliidae</taxon>
        <taxon>Laurales</taxon>
        <taxon>Lauraceae</taxon>
        <taxon>Persea</taxon>
    </lineage>
</organism>
<dbReference type="EMBL" id="CM056809">
    <property type="protein sequence ID" value="KAJ8648357.1"/>
    <property type="molecule type" value="Genomic_DNA"/>
</dbReference>
<protein>
    <submittedName>
        <fullName evidence="1">Uncharacterized protein</fullName>
    </submittedName>
</protein>
<name>A0ACC2MRG4_PERAE</name>